<dbReference type="STRING" id="1121305.CLCOL_20360"/>
<organism evidence="5 6">
    <name type="scientific">Clostridium colicanis DSM 13634</name>
    <dbReference type="NCBI Taxonomy" id="1121305"/>
    <lineage>
        <taxon>Bacteria</taxon>
        <taxon>Bacillati</taxon>
        <taxon>Bacillota</taxon>
        <taxon>Clostridia</taxon>
        <taxon>Eubacteriales</taxon>
        <taxon>Clostridiaceae</taxon>
        <taxon>Clostridium</taxon>
    </lineage>
</organism>
<name>A0A151ALB0_9CLOT</name>
<evidence type="ECO:0000259" key="4">
    <source>
        <dbReference type="SMART" id="SM00479"/>
    </source>
</evidence>
<keyword evidence="3 5" id="KW-0269">Exonuclease</keyword>
<comment type="caution">
    <text evidence="5">The sequence shown here is derived from an EMBL/GenBank/DDBJ whole genome shotgun (WGS) entry which is preliminary data.</text>
</comment>
<evidence type="ECO:0000256" key="3">
    <source>
        <dbReference type="ARBA" id="ARBA00022839"/>
    </source>
</evidence>
<dbReference type="Proteomes" id="UP000075374">
    <property type="component" value="Unassembled WGS sequence"/>
</dbReference>
<dbReference type="EMBL" id="LTBB01000011">
    <property type="protein sequence ID" value="KYH28310.1"/>
    <property type="molecule type" value="Genomic_DNA"/>
</dbReference>
<evidence type="ECO:0000256" key="2">
    <source>
        <dbReference type="ARBA" id="ARBA00022801"/>
    </source>
</evidence>
<dbReference type="GO" id="GO:0003676">
    <property type="term" value="F:nucleic acid binding"/>
    <property type="evidence" value="ECO:0007669"/>
    <property type="project" value="InterPro"/>
</dbReference>
<dbReference type="Pfam" id="PF00929">
    <property type="entry name" value="RNase_T"/>
    <property type="match status" value="1"/>
</dbReference>
<dbReference type="PANTHER" id="PTHR23044">
    <property type="entry name" value="3'-5' EXONUCLEASE ERI1-RELATED"/>
    <property type="match status" value="1"/>
</dbReference>
<dbReference type="AlphaFoldDB" id="A0A151ALB0"/>
<dbReference type="InterPro" id="IPR036397">
    <property type="entry name" value="RNaseH_sf"/>
</dbReference>
<evidence type="ECO:0000256" key="1">
    <source>
        <dbReference type="ARBA" id="ARBA00022722"/>
    </source>
</evidence>
<dbReference type="CDD" id="cd06133">
    <property type="entry name" value="ERI-1_3'hExo_like"/>
    <property type="match status" value="1"/>
</dbReference>
<dbReference type="PATRIC" id="fig|1121305.3.peg.2042"/>
<dbReference type="InterPro" id="IPR051274">
    <property type="entry name" value="3-5_Exoribonuclease"/>
</dbReference>
<feature type="domain" description="Exonuclease" evidence="4">
    <location>
        <begin position="2"/>
        <end position="189"/>
    </location>
</feature>
<reference evidence="5 6" key="1">
    <citation type="submission" date="2016-02" db="EMBL/GenBank/DDBJ databases">
        <title>Genome sequence of Clostridium colicanis DSM 13634.</title>
        <authorList>
            <person name="Poehlein A."/>
            <person name="Daniel R."/>
        </authorList>
    </citation>
    <scope>NUCLEOTIDE SEQUENCE [LARGE SCALE GENOMIC DNA]</scope>
    <source>
        <strain evidence="5 6">DSM 13634</strain>
    </source>
</reference>
<keyword evidence="6" id="KW-1185">Reference proteome</keyword>
<dbReference type="InterPro" id="IPR012337">
    <property type="entry name" value="RNaseH-like_sf"/>
</dbReference>
<accession>A0A151ALB0</accession>
<dbReference type="InterPro" id="IPR013520">
    <property type="entry name" value="Ribonucl_H"/>
</dbReference>
<dbReference type="GO" id="GO:0000175">
    <property type="term" value="F:3'-5'-RNA exonuclease activity"/>
    <property type="evidence" value="ECO:0007669"/>
    <property type="project" value="InterPro"/>
</dbReference>
<gene>
    <name evidence="5" type="ORF">CLCOL_20360</name>
</gene>
<dbReference type="SMART" id="SM00479">
    <property type="entry name" value="EXOIII"/>
    <property type="match status" value="1"/>
</dbReference>
<keyword evidence="1" id="KW-0540">Nuclease</keyword>
<evidence type="ECO:0000313" key="5">
    <source>
        <dbReference type="EMBL" id="KYH28310.1"/>
    </source>
</evidence>
<dbReference type="SUPFAM" id="SSF53098">
    <property type="entry name" value="Ribonuclease H-like"/>
    <property type="match status" value="1"/>
</dbReference>
<dbReference type="InterPro" id="IPR047201">
    <property type="entry name" value="ERI-1_3'hExo-like"/>
</dbReference>
<keyword evidence="2" id="KW-0378">Hydrolase</keyword>
<dbReference type="RefSeq" id="WP_061858857.1">
    <property type="nucleotide sequence ID" value="NZ_LTBB01000011.1"/>
</dbReference>
<sequence>MNYIVFDLEFNQGYSPVKGDKSAINKDCPFEIIQLGAVKLDKNLNTISTLDRLIKPSIYTTLHPLIAELTGLTIEKLNKAKPFEIIYEEFMEFLNGDRSILCTWGMADIRELFRNILYYKLDISKVPNEYIDLQSYASKYLKRKKGFSIGLGAAVALLNIPFKEDFHNALADATYTAEVFKKIYSKNIKPKICTFYKNKKDNKLNKRKQTVDYDSLINQFEKIFNREISEEEKSMIKLAYIMGKTNQFQNK</sequence>
<protein>
    <submittedName>
        <fullName evidence="5">Exonuclease</fullName>
    </submittedName>
</protein>
<proteinExistence type="predicted"/>
<dbReference type="Gene3D" id="3.30.420.10">
    <property type="entry name" value="Ribonuclease H-like superfamily/Ribonuclease H"/>
    <property type="match status" value="1"/>
</dbReference>
<dbReference type="PANTHER" id="PTHR23044:SF61">
    <property type="entry name" value="3'-5' EXORIBONUCLEASE 1-RELATED"/>
    <property type="match status" value="1"/>
</dbReference>
<evidence type="ECO:0000313" key="6">
    <source>
        <dbReference type="Proteomes" id="UP000075374"/>
    </source>
</evidence>